<comment type="pathway">
    <text evidence="1">Carbohydrate degradation; glycolysis; D-glyceraldehyde 3-phosphate and glycerone phosphate from D-glucose: step 2/4.</text>
</comment>
<evidence type="ECO:0000256" key="4">
    <source>
        <dbReference type="ARBA" id="ARBA00022432"/>
    </source>
</evidence>
<name>A0A8J6PGV7_9FIRM</name>
<dbReference type="AlphaFoldDB" id="A0A8J6PGV7"/>
<evidence type="ECO:0000256" key="3">
    <source>
        <dbReference type="ARBA" id="ARBA00011952"/>
    </source>
</evidence>
<reference evidence="8" key="1">
    <citation type="submission" date="2020-08" db="EMBL/GenBank/DDBJ databases">
        <title>Genome public.</title>
        <authorList>
            <person name="Liu C."/>
            <person name="Sun Q."/>
        </authorList>
    </citation>
    <scope>NUCLEOTIDE SEQUENCE</scope>
    <source>
        <strain evidence="8">NSJ-15</strain>
    </source>
</reference>
<dbReference type="RefSeq" id="WP_093989854.1">
    <property type="nucleotide sequence ID" value="NZ_FYDD01000004.1"/>
</dbReference>
<dbReference type="GO" id="GO:0004347">
    <property type="term" value="F:glucose-6-phosphate isomerase activity"/>
    <property type="evidence" value="ECO:0007669"/>
    <property type="project" value="UniProtKB-EC"/>
</dbReference>
<evidence type="ECO:0000256" key="1">
    <source>
        <dbReference type="ARBA" id="ARBA00004926"/>
    </source>
</evidence>
<dbReference type="InterPro" id="IPR014710">
    <property type="entry name" value="RmlC-like_jellyroll"/>
</dbReference>
<dbReference type="Pfam" id="PF06560">
    <property type="entry name" value="GPI"/>
    <property type="match status" value="1"/>
</dbReference>
<evidence type="ECO:0000256" key="6">
    <source>
        <dbReference type="ARBA" id="ARBA00029321"/>
    </source>
</evidence>
<sequence>MKVIEPQVFHKIYEDVIQGEHVKVYQKYLREATGIYSDTTEVDLDTLLYTVYSYEAGSPEKTGDLYWGLTILEPVTVNEECNMTRGHFHLDQNCAEFYFGVSGTGLLLLMDKNGETWAEKITKGSLHHIDGQLAHRLINIGEEPLGVGACWPTTAGHDYGAIEEKPFRYRVFKRNKKIVFEESE</sequence>
<dbReference type="InterPro" id="IPR011051">
    <property type="entry name" value="RmlC_Cupin_sf"/>
</dbReference>
<keyword evidence="5" id="KW-0324">Glycolysis</keyword>
<dbReference type="Proteomes" id="UP000632659">
    <property type="component" value="Unassembled WGS sequence"/>
</dbReference>
<dbReference type="SUPFAM" id="SSF51182">
    <property type="entry name" value="RmlC-like cupins"/>
    <property type="match status" value="1"/>
</dbReference>
<dbReference type="OrthoDB" id="5592106at2"/>
<keyword evidence="4" id="KW-0312">Gluconeogenesis</keyword>
<dbReference type="EC" id="5.3.1.9" evidence="3"/>
<evidence type="ECO:0000259" key="7">
    <source>
        <dbReference type="Pfam" id="PF06560"/>
    </source>
</evidence>
<keyword evidence="8" id="KW-0413">Isomerase</keyword>
<dbReference type="CDD" id="cd02218">
    <property type="entry name" value="cupin_PGI"/>
    <property type="match status" value="1"/>
</dbReference>
<protein>
    <recommendedName>
        <fullName evidence="3">glucose-6-phosphate isomerase</fullName>
        <ecNumber evidence="3">5.3.1.9</ecNumber>
    </recommendedName>
</protein>
<comment type="catalytic activity">
    <reaction evidence="6">
        <text>alpha-D-glucose 6-phosphate = beta-D-fructose 6-phosphate</text>
        <dbReference type="Rhea" id="RHEA:11816"/>
        <dbReference type="ChEBI" id="CHEBI:57634"/>
        <dbReference type="ChEBI" id="CHEBI:58225"/>
        <dbReference type="EC" id="5.3.1.9"/>
    </reaction>
</comment>
<organism evidence="8 9">
    <name type="scientific">Massiliimalia timonensis</name>
    <dbReference type="NCBI Taxonomy" id="1987501"/>
    <lineage>
        <taxon>Bacteria</taxon>
        <taxon>Bacillati</taxon>
        <taxon>Bacillota</taxon>
        <taxon>Clostridia</taxon>
        <taxon>Eubacteriales</taxon>
        <taxon>Oscillospiraceae</taxon>
        <taxon>Massiliimalia</taxon>
    </lineage>
</organism>
<dbReference type="GO" id="GO:0005737">
    <property type="term" value="C:cytoplasm"/>
    <property type="evidence" value="ECO:0007669"/>
    <property type="project" value="InterPro"/>
</dbReference>
<evidence type="ECO:0000313" key="9">
    <source>
        <dbReference type="Proteomes" id="UP000632659"/>
    </source>
</evidence>
<evidence type="ECO:0000256" key="5">
    <source>
        <dbReference type="ARBA" id="ARBA00023152"/>
    </source>
</evidence>
<gene>
    <name evidence="8" type="ORF">H8702_11970</name>
</gene>
<comment type="caution">
    <text evidence="8">The sequence shown here is derived from an EMBL/GenBank/DDBJ whole genome shotgun (WGS) entry which is preliminary data.</text>
</comment>
<dbReference type="GO" id="GO:0006094">
    <property type="term" value="P:gluconeogenesis"/>
    <property type="evidence" value="ECO:0007669"/>
    <property type="project" value="UniProtKB-KW"/>
</dbReference>
<evidence type="ECO:0000313" key="8">
    <source>
        <dbReference type="EMBL" id="MBC8611807.1"/>
    </source>
</evidence>
<comment type="similarity">
    <text evidence="2">Belongs to the archaeal-type GPI family.</text>
</comment>
<feature type="domain" description="Glucose-6-phosphate isomerase prokaryote" evidence="7">
    <location>
        <begin position="36"/>
        <end position="164"/>
    </location>
</feature>
<evidence type="ECO:0000256" key="2">
    <source>
        <dbReference type="ARBA" id="ARBA00006542"/>
    </source>
</evidence>
<dbReference type="GO" id="GO:0006096">
    <property type="term" value="P:glycolytic process"/>
    <property type="evidence" value="ECO:0007669"/>
    <property type="project" value="UniProtKB-UniPathway"/>
</dbReference>
<dbReference type="Gene3D" id="2.60.120.10">
    <property type="entry name" value="Jelly Rolls"/>
    <property type="match status" value="1"/>
</dbReference>
<dbReference type="InterPro" id="IPR010551">
    <property type="entry name" value="G6P_isomerase_prok"/>
</dbReference>
<dbReference type="EMBL" id="JACRTL010000008">
    <property type="protein sequence ID" value="MBC8611807.1"/>
    <property type="molecule type" value="Genomic_DNA"/>
</dbReference>
<dbReference type="UniPathway" id="UPA00109">
    <property type="reaction ID" value="UER00181"/>
</dbReference>
<accession>A0A8J6PGV7</accession>
<proteinExistence type="inferred from homology"/>
<keyword evidence="9" id="KW-1185">Reference proteome</keyword>